<protein>
    <submittedName>
        <fullName evidence="2">Uncharacterized protein</fullName>
    </submittedName>
</protein>
<feature type="transmembrane region" description="Helical" evidence="1">
    <location>
        <begin position="18"/>
        <end position="38"/>
    </location>
</feature>
<keyword evidence="3" id="KW-1185">Reference proteome</keyword>
<reference evidence="2 3" key="1">
    <citation type="submission" date="2019-11" db="EMBL/GenBank/DDBJ databases">
        <authorList>
            <person name="Holert J."/>
        </authorList>
    </citation>
    <scope>NUCLEOTIDE SEQUENCE [LARGE SCALE GENOMIC DNA]</scope>
    <source>
        <strain evidence="2">BC8_1</strain>
    </source>
</reference>
<dbReference type="AlphaFoldDB" id="A0A5S9QZD1"/>
<accession>A0A5S9QZD1</accession>
<name>A0A5S9QZD1_MYCVN</name>
<evidence type="ECO:0000313" key="3">
    <source>
        <dbReference type="Proteomes" id="UP000430146"/>
    </source>
</evidence>
<gene>
    <name evidence="2" type="ORF">AELLOGFF_01203</name>
</gene>
<sequence length="64" mass="7105">MLSLARRVLEYRMTVAEWIGIALLLGAPYFVIGVLWSLTRSGAAVDLRAILLWPMLLISDGCMP</sequence>
<keyword evidence="1" id="KW-1133">Transmembrane helix</keyword>
<keyword evidence="1" id="KW-0472">Membrane</keyword>
<dbReference type="OrthoDB" id="4567248at2"/>
<proteinExistence type="predicted"/>
<keyword evidence="1" id="KW-0812">Transmembrane</keyword>
<dbReference type="EMBL" id="CACSIP010000023">
    <property type="protein sequence ID" value="CAA0124887.1"/>
    <property type="molecule type" value="Genomic_DNA"/>
</dbReference>
<evidence type="ECO:0000313" key="2">
    <source>
        <dbReference type="EMBL" id="CAA0124887.1"/>
    </source>
</evidence>
<dbReference type="RefSeq" id="WP_159232046.1">
    <property type="nucleotide sequence ID" value="NZ_CACSIP010000023.1"/>
</dbReference>
<evidence type="ECO:0000256" key="1">
    <source>
        <dbReference type="SAM" id="Phobius"/>
    </source>
</evidence>
<dbReference type="Proteomes" id="UP000430146">
    <property type="component" value="Unassembled WGS sequence"/>
</dbReference>
<organism evidence="2 3">
    <name type="scientific">Mycolicibacterium vanbaalenii</name>
    <name type="common">Mycobacterium vanbaalenii</name>
    <dbReference type="NCBI Taxonomy" id="110539"/>
    <lineage>
        <taxon>Bacteria</taxon>
        <taxon>Bacillati</taxon>
        <taxon>Actinomycetota</taxon>
        <taxon>Actinomycetes</taxon>
        <taxon>Mycobacteriales</taxon>
        <taxon>Mycobacteriaceae</taxon>
        <taxon>Mycolicibacterium</taxon>
    </lineage>
</organism>